<dbReference type="PANTHER" id="PTHR46562">
    <property type="entry name" value="SERINE/THREONINE-KINASE ULK4-LIKE PROTEIN-RELATED"/>
    <property type="match status" value="1"/>
</dbReference>
<feature type="domain" description="Protein kinase" evidence="5">
    <location>
        <begin position="4"/>
        <end position="214"/>
    </location>
</feature>
<feature type="compositionally biased region" description="Basic and acidic residues" evidence="4">
    <location>
        <begin position="241"/>
        <end position="261"/>
    </location>
</feature>
<dbReference type="SUPFAM" id="SSF56112">
    <property type="entry name" value="Protein kinase-like (PK-like)"/>
    <property type="match status" value="1"/>
</dbReference>
<feature type="compositionally biased region" description="Low complexity" evidence="4">
    <location>
        <begin position="330"/>
        <end position="344"/>
    </location>
</feature>
<dbReference type="Gene3D" id="1.10.510.10">
    <property type="entry name" value="Transferase(Phosphotransferase) domain 1"/>
    <property type="match status" value="2"/>
</dbReference>
<evidence type="ECO:0000256" key="4">
    <source>
        <dbReference type="SAM" id="MobiDB-lite"/>
    </source>
</evidence>
<dbReference type="PROSITE" id="PS50011">
    <property type="entry name" value="PROTEIN_KINASE_DOM"/>
    <property type="match status" value="1"/>
</dbReference>
<keyword evidence="1 3" id="KW-0547">Nucleotide-binding</keyword>
<dbReference type="Pfam" id="PF00069">
    <property type="entry name" value="Pkinase"/>
    <property type="match status" value="1"/>
</dbReference>
<organism evidence="6">
    <name type="scientific">Albugo laibachii Nc14</name>
    <dbReference type="NCBI Taxonomy" id="890382"/>
    <lineage>
        <taxon>Eukaryota</taxon>
        <taxon>Sar</taxon>
        <taxon>Stramenopiles</taxon>
        <taxon>Oomycota</taxon>
        <taxon>Peronosporomycetes</taxon>
        <taxon>Albuginales</taxon>
        <taxon>Albuginaceae</taxon>
        <taxon>Albugo</taxon>
    </lineage>
</organism>
<feature type="region of interest" description="Disordered" evidence="4">
    <location>
        <begin position="293"/>
        <end position="361"/>
    </location>
</feature>
<evidence type="ECO:0000256" key="3">
    <source>
        <dbReference type="PROSITE-ProRule" id="PRU10141"/>
    </source>
</evidence>
<reference evidence="6" key="2">
    <citation type="submission" date="2011-02" db="EMBL/GenBank/DDBJ databases">
        <authorList>
            <person name="MacLean D."/>
        </authorList>
    </citation>
    <scope>NUCLEOTIDE SEQUENCE</scope>
</reference>
<evidence type="ECO:0000259" key="5">
    <source>
        <dbReference type="PROSITE" id="PS50011"/>
    </source>
</evidence>
<feature type="region of interest" description="Disordered" evidence="4">
    <location>
        <begin position="241"/>
        <end position="265"/>
    </location>
</feature>
<dbReference type="HOGENOM" id="CLU_278788_0_0_1"/>
<dbReference type="AlphaFoldDB" id="F0W1F6"/>
<dbReference type="InterPro" id="IPR000719">
    <property type="entry name" value="Prot_kinase_dom"/>
</dbReference>
<keyword evidence="2 3" id="KW-0067">ATP-binding</keyword>
<keyword evidence="6" id="KW-0418">Kinase</keyword>
<gene>
    <name evidence="6" type="primary">AlNc14C7G925</name>
    <name evidence="6" type="ORF">ALNC14_010280</name>
</gene>
<protein>
    <submittedName>
        <fullName evidence="6">Serine/threonine protein kinase putative</fullName>
    </submittedName>
</protein>
<dbReference type="PANTHER" id="PTHR46562:SF1">
    <property type="entry name" value="SERINE_THREONINE-PROTEIN KINASE ULK4"/>
    <property type="match status" value="1"/>
</dbReference>
<keyword evidence="6" id="KW-0808">Transferase</keyword>
<feature type="compositionally biased region" description="Polar residues" evidence="4">
    <location>
        <begin position="293"/>
        <end position="323"/>
    </location>
</feature>
<dbReference type="GO" id="GO:0005524">
    <property type="term" value="F:ATP binding"/>
    <property type="evidence" value="ECO:0007669"/>
    <property type="project" value="UniProtKB-UniRule"/>
</dbReference>
<dbReference type="PROSITE" id="PS00107">
    <property type="entry name" value="PROTEIN_KINASE_ATP"/>
    <property type="match status" value="1"/>
</dbReference>
<accession>F0W1F6</accession>
<proteinExistence type="predicted"/>
<name>F0W1F6_9STRA</name>
<dbReference type="EMBL" id="FR824052">
    <property type="protein sequence ID" value="CCA14885.1"/>
    <property type="molecule type" value="Genomic_DNA"/>
</dbReference>
<evidence type="ECO:0000256" key="1">
    <source>
        <dbReference type="ARBA" id="ARBA00022741"/>
    </source>
</evidence>
<dbReference type="GO" id="GO:0008017">
    <property type="term" value="F:microtubule binding"/>
    <property type="evidence" value="ECO:0007669"/>
    <property type="project" value="InterPro"/>
</dbReference>
<dbReference type="GO" id="GO:0004674">
    <property type="term" value="F:protein serine/threonine kinase activity"/>
    <property type="evidence" value="ECO:0007669"/>
    <property type="project" value="UniProtKB-KW"/>
</dbReference>
<sequence length="1133" mass="128878">MENYKIYEEIGRGSHSSVYKARRKHTITYVAVKSTAKSRMDKILNEVQLLHKLQSPHVVKFYNWYESQNHIWLILEYCIGGDLSSVLAQDKSLPEESVRFADFGFARPIPMEESDCSIKQLTAAYPNYMAPELSKAGIFSFASDFWALGCVLCELYTGQSTVVNLTSSDLASLRQVPIAGRTASTEFCGLLSGLLTEDPLQRMDWNALICHSFWKGFQQLKEIAMPEQKLFESHYCNRDTDSHARKDERDENNEQSRRSLKENTLVDSIKNSVQLEESVAQVNLGTSQRLSFKEPSTNASCVSNHSATSLQRRPSSTIKQLGNDTIDPATTRNSSQSKSSATKSTSKHVTNKVYSKSTRKVSSDHGTGHVYIHCGSSYLKRPSQLILSPQFDANLKPIAYFHIEYVAEVSTQIQDAASRISGLANLLLHMPTERHQVTENENINVYDPNELLQIPTEKLECHLRDIYQDLKEVQRTRNLHRKEMLLSYLLQLSFHARLANVLTNSSILIQLVRMLRTEYSSLEGSAWVVPTIVTGNEDRADTISYLCLVLAVLFRFATFISLSSHNEMQSFVKLLIQICLKTQENQALWPPGISFRTVALACLGEFLFLTATQNIDWSPVKEGFEVMWAKLSDCPNDVILCYYTAQTTCNILSHCQDRQILQQILSEELARCILEYLMHHASSNESREQSMTAKTNLAVRTVLTQTAVQVLRHIRFTSTLWTSPETYARKFTITATFMRCDSFLTIWRQLEIVHSIFHSPPDSFDEEVVYQCLRLVVAVLNSLNLLLELLANSESPLNNDKGSDNSHKRIDTDKLESTRVLLEEIVSFDVLLDIMTHIWTRYCNQNAVEKSDDISSLGRVSSAKFLIFIGLGIQSNPTFALRCIQANYIAQLEIYILPYGELLRKEAAAALIEHFSNQFDASIVIASLMDSARVESTSRKIVSQNDLSSSDRYLLQCALHLISITIRSALKQCSEWIWNLPQAFDEKILLEILHPLNDFLENQVCRIQMLCCYLFNSGKEGTIFLQLMTKLVEFTRRTEFIGRSSKPETIRSDEGTINQLSLGLSEFMERIENVDTAYSAPTSREFDPAIERLTTFCTQILEKILWTPTAQQKDIITPHCSWRHIRSQNTTQQ</sequence>
<reference evidence="6" key="1">
    <citation type="journal article" date="2011" name="PLoS Biol.">
        <title>Gene gain and loss during evolution of obligate parasitism in the white rust pathogen of Arabidopsis thaliana.</title>
        <authorList>
            <person name="Kemen E."/>
            <person name="Gardiner A."/>
            <person name="Schultz-Larsen T."/>
            <person name="Kemen A.C."/>
            <person name="Balmuth A.L."/>
            <person name="Robert-Seilaniantz A."/>
            <person name="Bailey K."/>
            <person name="Holub E."/>
            <person name="Studholme D.J."/>
            <person name="Maclean D."/>
            <person name="Jones J.D."/>
        </authorList>
    </citation>
    <scope>NUCLEOTIDE SEQUENCE</scope>
</reference>
<dbReference type="InterPro" id="IPR044591">
    <property type="entry name" value="RUK"/>
</dbReference>
<dbReference type="InterPro" id="IPR011009">
    <property type="entry name" value="Kinase-like_dom_sf"/>
</dbReference>
<dbReference type="FunFam" id="3.30.200.20:FF:000042">
    <property type="entry name" value="Aurora kinase A"/>
    <property type="match status" value="1"/>
</dbReference>
<feature type="binding site" evidence="3">
    <location>
        <position position="33"/>
    </location>
    <ligand>
        <name>ATP</name>
        <dbReference type="ChEBI" id="CHEBI:30616"/>
    </ligand>
</feature>
<evidence type="ECO:0000313" key="6">
    <source>
        <dbReference type="EMBL" id="CCA14885.1"/>
    </source>
</evidence>
<evidence type="ECO:0000256" key="2">
    <source>
        <dbReference type="ARBA" id="ARBA00022840"/>
    </source>
</evidence>
<keyword evidence="6" id="KW-0723">Serine/threonine-protein kinase</keyword>
<dbReference type="InterPro" id="IPR017441">
    <property type="entry name" value="Protein_kinase_ATP_BS"/>
</dbReference>